<accession>A0A060HRH6</accession>
<proteinExistence type="predicted"/>
<name>A0A060HRH6_9ARCH</name>
<protein>
    <submittedName>
        <fullName evidence="2">Uncharacterized protein</fullName>
    </submittedName>
</protein>
<gene>
    <name evidence="2" type="ORF">NVIE_018760</name>
</gene>
<dbReference type="HOGENOM" id="CLU_1154313_0_0_2"/>
<keyword evidence="1" id="KW-1133">Transmembrane helix</keyword>
<organism evidence="2 3">
    <name type="scientific">Nitrososphaera viennensis EN76</name>
    <dbReference type="NCBI Taxonomy" id="926571"/>
    <lineage>
        <taxon>Archaea</taxon>
        <taxon>Nitrososphaerota</taxon>
        <taxon>Nitrososphaeria</taxon>
        <taxon>Nitrososphaerales</taxon>
        <taxon>Nitrososphaeraceae</taxon>
        <taxon>Nitrososphaera</taxon>
    </lineage>
</organism>
<keyword evidence="1" id="KW-0812">Transmembrane</keyword>
<evidence type="ECO:0000313" key="3">
    <source>
        <dbReference type="Proteomes" id="UP000027093"/>
    </source>
</evidence>
<feature type="transmembrane region" description="Helical" evidence="1">
    <location>
        <begin position="12"/>
        <end position="33"/>
    </location>
</feature>
<evidence type="ECO:0000313" key="2">
    <source>
        <dbReference type="EMBL" id="AIC16136.1"/>
    </source>
</evidence>
<evidence type="ECO:0000256" key="1">
    <source>
        <dbReference type="SAM" id="Phobius"/>
    </source>
</evidence>
<keyword evidence="1" id="KW-0472">Membrane</keyword>
<keyword evidence="3" id="KW-1185">Reference proteome</keyword>
<dbReference type="KEGG" id="nvn:NVIE_018760"/>
<dbReference type="AlphaFoldDB" id="A0A060HRH6"/>
<dbReference type="EMBL" id="CP007536">
    <property type="protein sequence ID" value="AIC16136.1"/>
    <property type="molecule type" value="Genomic_DNA"/>
</dbReference>
<sequence>MYAGQDSCPVHAAGVIAIALAGIIAAVNVPAAYSCRAPEQQHMNVLVISDDTGCSAELIKKGMLLPDPEGNKQHFPKDYDVTCLDGLVKKDANTFQYIEKVTVPVLRKAAQEKAGNVEELYIFVYQQPLEKQFRDYIAMRFGTERASMVDGWANVAENTAFSPVWASTIYHEGRHLAIHGTWHDDAGRPLPDNRINYYPGFGPGQDDDDAGAGLLKFLNVRPASLPGCGSSSSSHHNSALNS</sequence>
<dbReference type="Proteomes" id="UP000027093">
    <property type="component" value="Chromosome"/>
</dbReference>
<reference evidence="2 3" key="1">
    <citation type="journal article" date="2014" name="Int. J. Syst. Evol. Microbiol.">
        <title>Nitrososphaera viennensis gen. nov., sp. nov., an aerobic and mesophilic, ammonia-oxidizing archaeon from soil and a member of the archaeal phylum Thaumarchaeota.</title>
        <authorList>
            <person name="Stieglmeier M."/>
            <person name="Klingl A."/>
            <person name="Alves R.J."/>
            <person name="Rittmann S.K."/>
            <person name="Melcher M."/>
            <person name="Leisch N."/>
            <person name="Schleper C."/>
        </authorList>
    </citation>
    <scope>NUCLEOTIDE SEQUENCE [LARGE SCALE GENOMIC DNA]</scope>
    <source>
        <strain evidence="2">EN76</strain>
    </source>
</reference>